<reference evidence="2" key="1">
    <citation type="submission" date="2016-10" db="EMBL/GenBank/DDBJ databases">
        <title>Comparative genomics uncovers the prolific and rare metabolic potential of the cyanobacterial genus Moorea.</title>
        <authorList>
            <person name="Leao T."/>
            <person name="Castelao G."/>
            <person name="Korobeynikov A."/>
            <person name="Monroe E.A."/>
            <person name="Podell S."/>
            <person name="Glukhov E."/>
            <person name="Allen E."/>
            <person name="Gerwick W.H."/>
            <person name="Gerwick L."/>
        </authorList>
    </citation>
    <scope>NUCLEOTIDE SEQUENCE [LARGE SCALE GENOMIC DNA]</scope>
    <source>
        <strain evidence="2">JHB</strain>
    </source>
</reference>
<organism evidence="1 2">
    <name type="scientific">Moorena producens (strain JHB)</name>
    <dbReference type="NCBI Taxonomy" id="1454205"/>
    <lineage>
        <taxon>Bacteria</taxon>
        <taxon>Bacillati</taxon>
        <taxon>Cyanobacteriota</taxon>
        <taxon>Cyanophyceae</taxon>
        <taxon>Coleofasciculales</taxon>
        <taxon>Coleofasciculaceae</taxon>
        <taxon>Moorena</taxon>
    </lineage>
</organism>
<accession>A0A1D9G0I5</accession>
<dbReference type="EMBL" id="CP017708">
    <property type="protein sequence ID" value="AOY81024.1"/>
    <property type="molecule type" value="Genomic_DNA"/>
</dbReference>
<name>A0A1D9G0I5_MOOP1</name>
<dbReference type="Proteomes" id="UP000176944">
    <property type="component" value="Chromosome"/>
</dbReference>
<evidence type="ECO:0000313" key="1">
    <source>
        <dbReference type="EMBL" id="AOY81024.1"/>
    </source>
</evidence>
<dbReference type="AlphaFoldDB" id="A0A1D9G0I5"/>
<protein>
    <submittedName>
        <fullName evidence="1">Uncharacterized protein</fullName>
    </submittedName>
</protein>
<proteinExistence type="predicted"/>
<sequence>MGNHKDLKIHKSCVGIGGKCFCVFHGLGIIDAAGFPPCGTDLVHHSHRAYQVLPEIAASMEAYTFGIWSEVFLLIIWKPDGTRLPGNLGSPRQLAAHSAQLKPL</sequence>
<gene>
    <name evidence="1" type="ORF">BJP36_15055</name>
</gene>
<evidence type="ECO:0000313" key="2">
    <source>
        <dbReference type="Proteomes" id="UP000176944"/>
    </source>
</evidence>